<reference evidence="2" key="1">
    <citation type="journal article" date="2021" name="Proc. Natl. Acad. Sci. U.S.A.">
        <title>A Catalog of Tens of Thousands of Viruses from Human Metagenomes Reveals Hidden Associations with Chronic Diseases.</title>
        <authorList>
            <person name="Tisza M.J."/>
            <person name="Buck C.B."/>
        </authorList>
    </citation>
    <scope>NUCLEOTIDE SEQUENCE</scope>
    <source>
        <strain evidence="2">CtiX384</strain>
    </source>
</reference>
<name>A0A8S5TB63_9CAUD</name>
<proteinExistence type="predicted"/>
<dbReference type="EMBL" id="BK032790">
    <property type="protein sequence ID" value="DAF60557.1"/>
    <property type="molecule type" value="Genomic_DNA"/>
</dbReference>
<organism evidence="2">
    <name type="scientific">Myoviridae sp. ctiX384</name>
    <dbReference type="NCBI Taxonomy" id="2827702"/>
    <lineage>
        <taxon>Viruses</taxon>
        <taxon>Duplodnaviria</taxon>
        <taxon>Heunggongvirae</taxon>
        <taxon>Uroviricota</taxon>
        <taxon>Caudoviricetes</taxon>
    </lineage>
</organism>
<evidence type="ECO:0000256" key="1">
    <source>
        <dbReference type="SAM" id="MobiDB-lite"/>
    </source>
</evidence>
<sequence length="110" mass="12534">MFSSTNQRQSRKRKMETKKPKNITVDLSKFQPNILERAVSLEIAKSFEPVINPNEPITIKMAVSNAFLSGIAFARRGMTDEEKEDLRKVLAESIKRIEENDKQDMQGHGA</sequence>
<feature type="region of interest" description="Disordered" evidence="1">
    <location>
        <begin position="1"/>
        <end position="22"/>
    </location>
</feature>
<accession>A0A8S5TB63</accession>
<evidence type="ECO:0000313" key="2">
    <source>
        <dbReference type="EMBL" id="DAF60557.1"/>
    </source>
</evidence>
<protein>
    <submittedName>
        <fullName evidence="2">Uncharacterized protein</fullName>
    </submittedName>
</protein>